<dbReference type="InterPro" id="IPR054384">
    <property type="entry name" value="SecDF_P1_head"/>
</dbReference>
<comment type="similarity">
    <text evidence="9">Belongs to the SecD/SecF family. SecD subfamily.</text>
</comment>
<dbReference type="InterPro" id="IPR022813">
    <property type="entry name" value="SecD/SecF_arch_bac"/>
</dbReference>
<evidence type="ECO:0000259" key="13">
    <source>
        <dbReference type="Pfam" id="PF22599"/>
    </source>
</evidence>
<feature type="domain" description="SecD export protein N-terminal TM" evidence="11">
    <location>
        <begin position="10"/>
        <end position="102"/>
    </location>
</feature>
<keyword evidence="8 9" id="KW-0472">Membrane</keyword>
<dbReference type="Pfam" id="PF07549">
    <property type="entry name" value="Sec_GG"/>
    <property type="match status" value="1"/>
</dbReference>
<dbReference type="Proteomes" id="UP000887104">
    <property type="component" value="Unassembled WGS sequence"/>
</dbReference>
<dbReference type="NCBIfam" id="NF009545">
    <property type="entry name" value="PRK12933.1"/>
    <property type="match status" value="1"/>
</dbReference>
<feature type="transmembrane region" description="Helical" evidence="9">
    <location>
        <begin position="442"/>
        <end position="461"/>
    </location>
</feature>
<reference evidence="14" key="1">
    <citation type="submission" date="2021-05" db="EMBL/GenBank/DDBJ databases">
        <title>Molecular characterization for Shewanella algae harboring chromosomal blaOXA-55-like strains isolated from clinical and environment sample.</title>
        <authorList>
            <person name="Ohama Y."/>
            <person name="Aoki K."/>
            <person name="Harada S."/>
            <person name="Moriya K."/>
            <person name="Ishii Y."/>
            <person name="Tateda K."/>
        </authorList>
    </citation>
    <scope>NUCLEOTIDE SEQUENCE</scope>
    <source>
        <strain evidence="14">JCM 11563</strain>
    </source>
</reference>
<evidence type="ECO:0000259" key="10">
    <source>
        <dbReference type="Pfam" id="PF02355"/>
    </source>
</evidence>
<dbReference type="Pfam" id="PF22599">
    <property type="entry name" value="SecDF_P1_head"/>
    <property type="match status" value="1"/>
</dbReference>
<comment type="subcellular location">
    <subcellularLocation>
        <location evidence="1 9">Cell membrane</location>
        <topology evidence="1 9">Multi-pass membrane protein</topology>
    </subcellularLocation>
</comment>
<evidence type="ECO:0000256" key="6">
    <source>
        <dbReference type="ARBA" id="ARBA00022989"/>
    </source>
</evidence>
<dbReference type="InterPro" id="IPR027398">
    <property type="entry name" value="SecD-TM"/>
</dbReference>
<keyword evidence="4 9" id="KW-0812">Transmembrane</keyword>
<evidence type="ECO:0000259" key="11">
    <source>
        <dbReference type="Pfam" id="PF13721"/>
    </source>
</evidence>
<keyword evidence="2 9" id="KW-0813">Transport</keyword>
<feature type="transmembrane region" description="Helical" evidence="9">
    <location>
        <begin position="535"/>
        <end position="560"/>
    </location>
</feature>
<feature type="domain" description="Protein translocase subunit SecDF P1" evidence="12">
    <location>
        <begin position="232"/>
        <end position="290"/>
    </location>
</feature>
<dbReference type="InterPro" id="IPR005791">
    <property type="entry name" value="SecD"/>
</dbReference>
<dbReference type="Pfam" id="PF02355">
    <property type="entry name" value="SecD_SecF_C"/>
    <property type="match status" value="1"/>
</dbReference>
<evidence type="ECO:0000256" key="2">
    <source>
        <dbReference type="ARBA" id="ARBA00022448"/>
    </source>
</evidence>
<protein>
    <recommendedName>
        <fullName evidence="9">Protein translocase subunit SecD</fullName>
    </recommendedName>
</protein>
<dbReference type="Gene3D" id="3.30.70.3400">
    <property type="match status" value="1"/>
</dbReference>
<comment type="function">
    <text evidence="9">Part of the Sec protein translocase complex. Interacts with the SecYEG preprotein conducting channel. SecDF uses the proton motive force (PMF) to complete protein translocation after the ATP-dependent function of SecA.</text>
</comment>
<keyword evidence="6 9" id="KW-1133">Transmembrane helix</keyword>
<dbReference type="SUPFAM" id="SSF82866">
    <property type="entry name" value="Multidrug efflux transporter AcrB transmembrane domain"/>
    <property type="match status" value="1"/>
</dbReference>
<dbReference type="NCBIfam" id="TIGR01129">
    <property type="entry name" value="secD"/>
    <property type="match status" value="1"/>
</dbReference>
<accession>A0ABQ4P816</accession>
<feature type="transmembrane region" description="Helical" evidence="9">
    <location>
        <begin position="18"/>
        <end position="37"/>
    </location>
</feature>
<dbReference type="InterPro" id="IPR022646">
    <property type="entry name" value="SecD/SecF_CS"/>
</dbReference>
<feature type="transmembrane region" description="Helical" evidence="9">
    <location>
        <begin position="468"/>
        <end position="490"/>
    </location>
</feature>
<dbReference type="PANTHER" id="PTHR30081:SF13">
    <property type="entry name" value="PROTEIN TRANSLOCASE SUBUNIT SECD"/>
    <property type="match status" value="1"/>
</dbReference>
<feature type="transmembrane region" description="Helical" evidence="9">
    <location>
        <begin position="496"/>
        <end position="514"/>
    </location>
</feature>
<evidence type="ECO:0000256" key="9">
    <source>
        <dbReference type="HAMAP-Rule" id="MF_01463"/>
    </source>
</evidence>
<sequence length="604" mass="66020">MRQQNSPTLLNHYSAWKYVLLIVTVMVMLFSALPTFFGEDAAVQISPEAQLKVNPLELHQLLISNGISVKRIDQSQGDTLVVLGDNSQQSQLKTLLTSQVNDPSKLTLTLAPAAPNWLLYLGFSPIKLGLDLRGGVQFLLDVEIEPVYKLHYSTFVDSVRQFVRTSDLYGVAVQYQVDGSVNITTKDLQQRAAIRDFVSQQYPNWQMSNSGERGLSLDISDAEKINIRNLTVTQNLQIMRSRIEQLGITEAVVQRQGEHRIRIELPGVQDPAAAKSVIGATASLAFYQVKQAGSVNAKTLKDEQGEPVYVARRPVLGGEHIVDARASLGEMGLPEVVIHLDRDGGRMMSDFSRDNIGKPMATSYSEYSRDDNGQIRQTTEVISVATIQAQLGDRFSITGAGDYDEAQQLALLLRAGSMTAPVTIVEERTIGPSLGEENITNGFSALALGMGVTLLFMGLWYRRLGWIANVALMANMILIFGLMALIPGAVLTLPGIAGLVLTVGMAVDTNVLIFERIKDKLKEGRSFAHAIDRGFDSAFSTIVDANFTTMITAVVLYAIGNGPIQGFALTLGLGLLTSMFTGIFASRALVNWVYGRDFSRNVKV</sequence>
<evidence type="ECO:0000256" key="1">
    <source>
        <dbReference type="ARBA" id="ARBA00004651"/>
    </source>
</evidence>
<evidence type="ECO:0000256" key="5">
    <source>
        <dbReference type="ARBA" id="ARBA00022927"/>
    </source>
</evidence>
<keyword evidence="15" id="KW-1185">Reference proteome</keyword>
<dbReference type="NCBIfam" id="TIGR00916">
    <property type="entry name" value="2A0604s01"/>
    <property type="match status" value="1"/>
</dbReference>
<keyword evidence="7 9" id="KW-0811">Translocation</keyword>
<feature type="transmembrane region" description="Helical" evidence="9">
    <location>
        <begin position="566"/>
        <end position="590"/>
    </location>
</feature>
<evidence type="ECO:0000313" key="14">
    <source>
        <dbReference type="EMBL" id="GIU43640.1"/>
    </source>
</evidence>
<evidence type="ECO:0000256" key="8">
    <source>
        <dbReference type="ARBA" id="ARBA00023136"/>
    </source>
</evidence>
<dbReference type="Pfam" id="PF21760">
    <property type="entry name" value="SecD_1st"/>
    <property type="match status" value="1"/>
</dbReference>
<evidence type="ECO:0000259" key="12">
    <source>
        <dbReference type="Pfam" id="PF21760"/>
    </source>
</evidence>
<gene>
    <name evidence="14" type="primary">secD_1</name>
    <name evidence="9" type="synonym">secD</name>
    <name evidence="14" type="ORF">TUM4438_13020</name>
</gene>
<dbReference type="InterPro" id="IPR048634">
    <property type="entry name" value="SecD_SecF_C"/>
</dbReference>
<dbReference type="Pfam" id="PF13721">
    <property type="entry name" value="SecD-TM1"/>
    <property type="match status" value="1"/>
</dbReference>
<comment type="caution">
    <text evidence="14">The sequence shown here is derived from an EMBL/GenBank/DDBJ whole genome shotgun (WGS) entry which is preliminary data.</text>
</comment>
<feature type="domain" description="Protein export membrane protein SecD/SecF C-terminal" evidence="10">
    <location>
        <begin position="422"/>
        <end position="594"/>
    </location>
</feature>
<comment type="subunit">
    <text evidence="9">Forms a complex with SecF. Part of the essential Sec protein translocation apparatus which comprises SecA, SecYEG and auxiliary proteins SecDF-YajC and YidC.</text>
</comment>
<organism evidence="14 15">
    <name type="scientific">Shewanella sairae</name>
    <dbReference type="NCBI Taxonomy" id="190310"/>
    <lineage>
        <taxon>Bacteria</taxon>
        <taxon>Pseudomonadati</taxon>
        <taxon>Pseudomonadota</taxon>
        <taxon>Gammaproteobacteria</taxon>
        <taxon>Alteromonadales</taxon>
        <taxon>Shewanellaceae</taxon>
        <taxon>Shewanella</taxon>
    </lineage>
</organism>
<dbReference type="EMBL" id="BPEY01000016">
    <property type="protein sequence ID" value="GIU43640.1"/>
    <property type="molecule type" value="Genomic_DNA"/>
</dbReference>
<dbReference type="HAMAP" id="MF_01463_B">
    <property type="entry name" value="SecD_B"/>
    <property type="match status" value="1"/>
</dbReference>
<keyword evidence="3 9" id="KW-1003">Cell membrane</keyword>
<dbReference type="RefSeq" id="WP_220780367.1">
    <property type="nucleotide sequence ID" value="NZ_BPEY01000016.1"/>
</dbReference>
<proteinExistence type="inferred from homology"/>
<dbReference type="InterPro" id="IPR055344">
    <property type="entry name" value="SecD_SecF_C_bact"/>
</dbReference>
<dbReference type="PANTHER" id="PTHR30081">
    <property type="entry name" value="PROTEIN-EXPORT MEMBRANE PROTEIN SEC"/>
    <property type="match status" value="1"/>
</dbReference>
<evidence type="ECO:0000256" key="4">
    <source>
        <dbReference type="ARBA" id="ARBA00022692"/>
    </source>
</evidence>
<evidence type="ECO:0000313" key="15">
    <source>
        <dbReference type="Proteomes" id="UP000887104"/>
    </source>
</evidence>
<dbReference type="Gene3D" id="3.30.1360.200">
    <property type="match status" value="1"/>
</dbReference>
<dbReference type="Gene3D" id="1.20.1640.10">
    <property type="entry name" value="Multidrug efflux transporter AcrB transmembrane domain"/>
    <property type="match status" value="1"/>
</dbReference>
<feature type="domain" description="SecDF P1 head subdomain" evidence="13">
    <location>
        <begin position="301"/>
        <end position="420"/>
    </location>
</feature>
<evidence type="ECO:0000256" key="3">
    <source>
        <dbReference type="ARBA" id="ARBA00022475"/>
    </source>
</evidence>
<evidence type="ECO:0000256" key="7">
    <source>
        <dbReference type="ARBA" id="ARBA00023010"/>
    </source>
</evidence>
<name>A0ABQ4P816_9GAMM</name>
<keyword evidence="5 9" id="KW-0653">Protein transport</keyword>
<dbReference type="InterPro" id="IPR048631">
    <property type="entry name" value="SecD_1st"/>
</dbReference>